<evidence type="ECO:0008006" key="3">
    <source>
        <dbReference type="Google" id="ProtNLM"/>
    </source>
</evidence>
<proteinExistence type="predicted"/>
<evidence type="ECO:0000313" key="1">
    <source>
        <dbReference type="EMBL" id="OGF41021.1"/>
    </source>
</evidence>
<dbReference type="EMBL" id="MFGO01000015">
    <property type="protein sequence ID" value="OGF41021.1"/>
    <property type="molecule type" value="Genomic_DNA"/>
</dbReference>
<protein>
    <recommendedName>
        <fullName evidence="3">Aminoglycoside phosphotransferase domain-containing protein</fullName>
    </recommendedName>
</protein>
<evidence type="ECO:0000313" key="2">
    <source>
        <dbReference type="Proteomes" id="UP000177579"/>
    </source>
</evidence>
<dbReference type="SUPFAM" id="SSF56112">
    <property type="entry name" value="Protein kinase-like (PK-like)"/>
    <property type="match status" value="1"/>
</dbReference>
<comment type="caution">
    <text evidence="1">The sequence shown here is derived from an EMBL/GenBank/DDBJ whole genome shotgun (WGS) entry which is preliminary data.</text>
</comment>
<dbReference type="AlphaFoldDB" id="A0A1F5TR64"/>
<gene>
    <name evidence="1" type="ORF">A2531_03640</name>
</gene>
<name>A0A1F5TR64_9BACT</name>
<accession>A0A1F5TR64</accession>
<dbReference type="Gene3D" id="3.90.1200.10">
    <property type="match status" value="1"/>
</dbReference>
<dbReference type="InterPro" id="IPR011009">
    <property type="entry name" value="Kinase-like_dom_sf"/>
</dbReference>
<sequence length="366" mass="41446">MSEIVRVATKAMRMMLGEQDDPELVLISFPGSSGARVSIFRHSHTNFLYAVKCVIGSRVSLVDEIGKREILVPYLRSYLPRVLWCQVVDGFEVMISECRGVHTLHHLIMNSDMPHRRLLAVWKDVVESLVNMWKSSQHQFKESLCPRFFCSRLQRIKSGVNSTVIGGVKLADCWNLPIVVNGNKYSSISESFEKVASIGKPTKGVVCHGDPQPSNIVVNNDGSWYCVDWEWSGSHHDWRMMLAHLYGWWSTRCIVLVSEAVVRVTQNQLVIEHDAFIPNHLQPYKDVALSAASMMLGGIPDEETVNDINRFLAILYFGELRFLELWGREVFAASIFAQAVITANELGRNESNLGFQFPQPKEQAHV</sequence>
<organism evidence="1 2">
    <name type="scientific">Candidatus Falkowbacteria bacterium RIFOXYD2_FULL_34_120</name>
    <dbReference type="NCBI Taxonomy" id="1798007"/>
    <lineage>
        <taxon>Bacteria</taxon>
        <taxon>Candidatus Falkowiibacteriota</taxon>
    </lineage>
</organism>
<dbReference type="Proteomes" id="UP000177579">
    <property type="component" value="Unassembled WGS sequence"/>
</dbReference>
<reference evidence="1 2" key="1">
    <citation type="journal article" date="2016" name="Nat. Commun.">
        <title>Thousands of microbial genomes shed light on interconnected biogeochemical processes in an aquifer system.</title>
        <authorList>
            <person name="Anantharaman K."/>
            <person name="Brown C.T."/>
            <person name="Hug L.A."/>
            <person name="Sharon I."/>
            <person name="Castelle C.J."/>
            <person name="Probst A.J."/>
            <person name="Thomas B.C."/>
            <person name="Singh A."/>
            <person name="Wilkins M.J."/>
            <person name="Karaoz U."/>
            <person name="Brodie E.L."/>
            <person name="Williams K.H."/>
            <person name="Hubbard S.S."/>
            <person name="Banfield J.F."/>
        </authorList>
    </citation>
    <scope>NUCLEOTIDE SEQUENCE [LARGE SCALE GENOMIC DNA]</scope>
</reference>